<sequence length="156" mass="18261">MALSRADETKLSILSGIICQELIKENYYAACLPASLIFCDQARKLGYQPELVVGHLAHKQLGSSTMHFCAKIQNTYYDPMLKVLKEYCGVNETDFIFEDFDVEPEDEEQVLMKMYYEKYKENSSSRKYFEEAPSLLVKIRRTICRRVNDLLLRKMY</sequence>
<organism evidence="1 2">
    <name type="scientific">Popillia japonica</name>
    <name type="common">Japanese beetle</name>
    <dbReference type="NCBI Taxonomy" id="7064"/>
    <lineage>
        <taxon>Eukaryota</taxon>
        <taxon>Metazoa</taxon>
        <taxon>Ecdysozoa</taxon>
        <taxon>Arthropoda</taxon>
        <taxon>Hexapoda</taxon>
        <taxon>Insecta</taxon>
        <taxon>Pterygota</taxon>
        <taxon>Neoptera</taxon>
        <taxon>Endopterygota</taxon>
        <taxon>Coleoptera</taxon>
        <taxon>Polyphaga</taxon>
        <taxon>Scarabaeiformia</taxon>
        <taxon>Scarabaeidae</taxon>
        <taxon>Rutelinae</taxon>
        <taxon>Popillia</taxon>
    </lineage>
</organism>
<protein>
    <submittedName>
        <fullName evidence="1">Uncharacterized protein</fullName>
    </submittedName>
</protein>
<evidence type="ECO:0000313" key="2">
    <source>
        <dbReference type="Proteomes" id="UP001458880"/>
    </source>
</evidence>
<dbReference type="AlphaFoldDB" id="A0AAW1J0L9"/>
<accession>A0AAW1J0L9</accession>
<proteinExistence type="predicted"/>
<evidence type="ECO:0000313" key="1">
    <source>
        <dbReference type="EMBL" id="KAK9696076.1"/>
    </source>
</evidence>
<name>A0AAW1J0L9_POPJA</name>
<dbReference type="Proteomes" id="UP001458880">
    <property type="component" value="Unassembled WGS sequence"/>
</dbReference>
<keyword evidence="2" id="KW-1185">Reference proteome</keyword>
<dbReference type="EMBL" id="JASPKY010000462">
    <property type="protein sequence ID" value="KAK9696076.1"/>
    <property type="molecule type" value="Genomic_DNA"/>
</dbReference>
<comment type="caution">
    <text evidence="1">The sequence shown here is derived from an EMBL/GenBank/DDBJ whole genome shotgun (WGS) entry which is preliminary data.</text>
</comment>
<gene>
    <name evidence="1" type="ORF">QE152_g32147</name>
</gene>
<reference evidence="1 2" key="1">
    <citation type="journal article" date="2024" name="BMC Genomics">
        <title>De novo assembly and annotation of Popillia japonica's genome with initial clues to its potential as an invasive pest.</title>
        <authorList>
            <person name="Cucini C."/>
            <person name="Boschi S."/>
            <person name="Funari R."/>
            <person name="Cardaioli E."/>
            <person name="Iannotti N."/>
            <person name="Marturano G."/>
            <person name="Paoli F."/>
            <person name="Bruttini M."/>
            <person name="Carapelli A."/>
            <person name="Frati F."/>
            <person name="Nardi F."/>
        </authorList>
    </citation>
    <scope>NUCLEOTIDE SEQUENCE [LARGE SCALE GENOMIC DNA]</scope>
    <source>
        <strain evidence="1">DMR45628</strain>
    </source>
</reference>